<dbReference type="InterPro" id="IPR052528">
    <property type="entry name" value="Sugar_transport-like"/>
</dbReference>
<dbReference type="InterPro" id="IPR036259">
    <property type="entry name" value="MFS_trans_sf"/>
</dbReference>
<gene>
    <name evidence="2" type="ORF">Back11_00790</name>
</gene>
<dbReference type="EMBL" id="AP019308">
    <property type="protein sequence ID" value="BBH18734.1"/>
    <property type="molecule type" value="Genomic_DNA"/>
</dbReference>
<organism evidence="2 3">
    <name type="scientific">Paenibacillus baekrokdamisoli</name>
    <dbReference type="NCBI Taxonomy" id="1712516"/>
    <lineage>
        <taxon>Bacteria</taxon>
        <taxon>Bacillati</taxon>
        <taxon>Bacillota</taxon>
        <taxon>Bacilli</taxon>
        <taxon>Bacillales</taxon>
        <taxon>Paenibacillaceae</taxon>
        <taxon>Paenibacillus</taxon>
    </lineage>
</organism>
<dbReference type="PANTHER" id="PTHR23526:SF2">
    <property type="entry name" value="MAJOR FACILITATOR SUPERFAMILY (MFS) PROFILE DOMAIN-CONTAINING PROTEIN"/>
    <property type="match status" value="1"/>
</dbReference>
<protein>
    <submittedName>
        <fullName evidence="2">Uncharacterized protein</fullName>
    </submittedName>
</protein>
<dbReference type="Gene3D" id="1.20.1250.20">
    <property type="entry name" value="MFS general substrate transporter like domains"/>
    <property type="match status" value="1"/>
</dbReference>
<evidence type="ECO:0000313" key="3">
    <source>
        <dbReference type="Proteomes" id="UP000275368"/>
    </source>
</evidence>
<reference evidence="2 3" key="1">
    <citation type="submission" date="2018-11" db="EMBL/GenBank/DDBJ databases">
        <title>Complete genome sequence of Paenibacillus baekrokdamisoli strain KCTC 33723.</title>
        <authorList>
            <person name="Kang S.W."/>
            <person name="Lee K.C."/>
            <person name="Kim K.K."/>
            <person name="Kim J.S."/>
            <person name="Kim D.S."/>
            <person name="Ko S.H."/>
            <person name="Yang S.H."/>
            <person name="Lee J.S."/>
        </authorList>
    </citation>
    <scope>NUCLEOTIDE SEQUENCE [LARGE SCALE GENOMIC DNA]</scope>
    <source>
        <strain evidence="2 3">KCTC 33723</strain>
    </source>
</reference>
<keyword evidence="3" id="KW-1185">Reference proteome</keyword>
<dbReference type="SUPFAM" id="SSF103473">
    <property type="entry name" value="MFS general substrate transporter"/>
    <property type="match status" value="1"/>
</dbReference>
<comment type="subcellular location">
    <subcellularLocation>
        <location evidence="1">Cell membrane</location>
        <topology evidence="1">Multi-pass membrane protein</topology>
    </subcellularLocation>
</comment>
<dbReference type="GO" id="GO:0005886">
    <property type="term" value="C:plasma membrane"/>
    <property type="evidence" value="ECO:0007669"/>
    <property type="project" value="UniProtKB-SubCell"/>
</dbReference>
<name>A0A3G9J5V5_9BACL</name>
<dbReference type="PANTHER" id="PTHR23526">
    <property type="entry name" value="INTEGRAL MEMBRANE TRANSPORT PROTEIN-RELATED"/>
    <property type="match status" value="1"/>
</dbReference>
<dbReference type="GO" id="GO:0022857">
    <property type="term" value="F:transmembrane transporter activity"/>
    <property type="evidence" value="ECO:0007669"/>
    <property type="project" value="InterPro"/>
</dbReference>
<dbReference type="RefSeq" id="WP_232016139.1">
    <property type="nucleotide sequence ID" value="NZ_AP019308.1"/>
</dbReference>
<evidence type="ECO:0000313" key="2">
    <source>
        <dbReference type="EMBL" id="BBH18734.1"/>
    </source>
</evidence>
<dbReference type="AlphaFoldDB" id="A0A3G9J5V5"/>
<dbReference type="Pfam" id="PF07690">
    <property type="entry name" value="MFS_1"/>
    <property type="match status" value="1"/>
</dbReference>
<proteinExistence type="predicted"/>
<accession>A0A3G9J5V5</accession>
<dbReference type="InterPro" id="IPR011701">
    <property type="entry name" value="MFS"/>
</dbReference>
<evidence type="ECO:0000256" key="1">
    <source>
        <dbReference type="ARBA" id="ARBA00004651"/>
    </source>
</evidence>
<sequence length="410" mass="46687">MQSGMRLKWHLWRGNATISPERRLSKEAIIAMIIHGCFQFGASMSGLFLNLYLWRLTQDLMVNGIYNIVVFVFSPVAFALGGWIAKRKDRMVTYRLGIVMIALFYLVVIIAQEKVVEWYLLFAIFNGMAAGFYWTGYLVLMYDVSTESNRVRFLAINMVVFNSAGLLGPAIAGFIIQMNEGLRGYIITFSFAFIMFLVASVISFRIPLFKSHHKVYHLRLIGLVMRKNIRWVKGLTAFLVLGLFQGIMLFLPNILLYQTVGREDWVGYFGVFFSALTVSTGYVISRKAKEEQVRKYVLYSTTGIIIGALFLLIDVKMWTVVLFMIAFSICNPLAVNTLTSYYYRLIGTLPLKGQLKVESVVMREVFLNTGRVISIILLIVLSHDLHSIWLPIVLVGSALLQYVLFFLING</sequence>
<dbReference type="KEGG" id="pbk:Back11_00790"/>
<dbReference type="Proteomes" id="UP000275368">
    <property type="component" value="Chromosome"/>
</dbReference>